<dbReference type="CDD" id="cd02511">
    <property type="entry name" value="Beta4Glucosyltransferase"/>
    <property type="match status" value="1"/>
</dbReference>
<dbReference type="Pfam" id="PF00535">
    <property type="entry name" value="Glycos_transf_2"/>
    <property type="match status" value="1"/>
</dbReference>
<evidence type="ECO:0000313" key="4">
    <source>
        <dbReference type="Proteomes" id="UP000178040"/>
    </source>
</evidence>
<gene>
    <name evidence="3" type="ORF">A3B40_02330</name>
</gene>
<dbReference type="InterPro" id="IPR001173">
    <property type="entry name" value="Glyco_trans_2-like"/>
</dbReference>
<keyword evidence="1" id="KW-0472">Membrane</keyword>
<dbReference type="PANTHER" id="PTHR43630:SF2">
    <property type="entry name" value="GLYCOSYLTRANSFERASE"/>
    <property type="match status" value="1"/>
</dbReference>
<evidence type="ECO:0000256" key="1">
    <source>
        <dbReference type="SAM" id="Phobius"/>
    </source>
</evidence>
<organism evidence="3 4">
    <name type="scientific">Candidatus Roizmanbacteria bacterium RIFCSPLOWO2_01_FULL_37_16</name>
    <dbReference type="NCBI Taxonomy" id="1802058"/>
    <lineage>
        <taxon>Bacteria</taxon>
        <taxon>Candidatus Roizmaniibacteriota</taxon>
    </lineage>
</organism>
<feature type="domain" description="Glycosyltransferase 2-like" evidence="2">
    <location>
        <begin position="9"/>
        <end position="100"/>
    </location>
</feature>
<comment type="caution">
    <text evidence="3">The sequence shown here is derived from an EMBL/GenBank/DDBJ whole genome shotgun (WGS) entry which is preliminary data.</text>
</comment>
<keyword evidence="1" id="KW-1133">Transmembrane helix</keyword>
<dbReference type="Gene3D" id="3.90.550.10">
    <property type="entry name" value="Spore Coat Polysaccharide Biosynthesis Protein SpsA, Chain A"/>
    <property type="match status" value="1"/>
</dbReference>
<sequence>MLIVVKLTAIILTKNEEKNIERCLKSVDFCDEVIVVDDFSEDKTVELVNKVFKVHKVDKDYKVFQRKLNNDFAMQRNFAMEKASGEWVLFIDADEEVTQELKNEISRVILNSFLRAQDYSLIQDLNQIPNQVRNDIGAYYLKRRDFWWGRELNYGETSKVRQVGLIRLIRKNSGKWEGKVHEEFRIKNSELKIKLLNNFINHYPHQNVKEFLEEINFYSTLRAREMRGQGKNSNIFEIIFYPLLKFLLTYIVKLGFLDGSAGFAYAFFMSFHSFLVRAKLYRHKT</sequence>
<dbReference type="EMBL" id="MGAI01000057">
    <property type="protein sequence ID" value="OGK43306.1"/>
    <property type="molecule type" value="Genomic_DNA"/>
</dbReference>
<dbReference type="AlphaFoldDB" id="A0A1F7IIW0"/>
<protein>
    <recommendedName>
        <fullName evidence="2">Glycosyltransferase 2-like domain-containing protein</fullName>
    </recommendedName>
</protein>
<dbReference type="SUPFAM" id="SSF53448">
    <property type="entry name" value="Nucleotide-diphospho-sugar transferases"/>
    <property type="match status" value="1"/>
</dbReference>
<dbReference type="InterPro" id="IPR029044">
    <property type="entry name" value="Nucleotide-diphossugar_trans"/>
</dbReference>
<reference evidence="3 4" key="1">
    <citation type="journal article" date="2016" name="Nat. Commun.">
        <title>Thousands of microbial genomes shed light on interconnected biogeochemical processes in an aquifer system.</title>
        <authorList>
            <person name="Anantharaman K."/>
            <person name="Brown C.T."/>
            <person name="Hug L.A."/>
            <person name="Sharon I."/>
            <person name="Castelle C.J."/>
            <person name="Probst A.J."/>
            <person name="Thomas B.C."/>
            <person name="Singh A."/>
            <person name="Wilkins M.J."/>
            <person name="Karaoz U."/>
            <person name="Brodie E.L."/>
            <person name="Williams K.H."/>
            <person name="Hubbard S.S."/>
            <person name="Banfield J.F."/>
        </authorList>
    </citation>
    <scope>NUCLEOTIDE SEQUENCE [LARGE SCALE GENOMIC DNA]</scope>
</reference>
<name>A0A1F7IIW0_9BACT</name>
<proteinExistence type="predicted"/>
<keyword evidence="1" id="KW-0812">Transmembrane</keyword>
<feature type="transmembrane region" description="Helical" evidence="1">
    <location>
        <begin position="262"/>
        <end position="280"/>
    </location>
</feature>
<accession>A0A1F7IIW0</accession>
<evidence type="ECO:0000259" key="2">
    <source>
        <dbReference type="Pfam" id="PF00535"/>
    </source>
</evidence>
<dbReference type="PANTHER" id="PTHR43630">
    <property type="entry name" value="POLY-BETA-1,6-N-ACETYL-D-GLUCOSAMINE SYNTHASE"/>
    <property type="match status" value="1"/>
</dbReference>
<dbReference type="Proteomes" id="UP000178040">
    <property type="component" value="Unassembled WGS sequence"/>
</dbReference>
<evidence type="ECO:0000313" key="3">
    <source>
        <dbReference type="EMBL" id="OGK43306.1"/>
    </source>
</evidence>